<dbReference type="CDD" id="cd00024">
    <property type="entry name" value="CD_CSD"/>
    <property type="match status" value="1"/>
</dbReference>
<dbReference type="SMART" id="SM00298">
    <property type="entry name" value="CHROMO"/>
    <property type="match status" value="1"/>
</dbReference>
<dbReference type="PROSITE" id="PS50994">
    <property type="entry name" value="INTEGRASE"/>
    <property type="match status" value="1"/>
</dbReference>
<dbReference type="Pfam" id="PF00665">
    <property type="entry name" value="rve"/>
    <property type="match status" value="1"/>
</dbReference>
<evidence type="ECO:0000259" key="2">
    <source>
        <dbReference type="PROSITE" id="PS50994"/>
    </source>
</evidence>
<evidence type="ECO:0000313" key="4">
    <source>
        <dbReference type="Proteomes" id="UP001165121"/>
    </source>
</evidence>
<evidence type="ECO:0000313" key="3">
    <source>
        <dbReference type="EMBL" id="GMF43516.1"/>
    </source>
</evidence>
<name>A0A9W7CUC7_9STRA</name>
<dbReference type="OrthoDB" id="308383at2759"/>
<comment type="caution">
    <text evidence="3">The sequence shown here is derived from an EMBL/GenBank/DDBJ whole genome shotgun (WGS) entry which is preliminary data.</text>
</comment>
<keyword evidence="4" id="KW-1185">Reference proteome</keyword>
<dbReference type="InterPro" id="IPR016197">
    <property type="entry name" value="Chromo-like_dom_sf"/>
</dbReference>
<dbReference type="InterPro" id="IPR000953">
    <property type="entry name" value="Chromo/chromo_shadow_dom"/>
</dbReference>
<dbReference type="PANTHER" id="PTHR37984:SF5">
    <property type="entry name" value="PROTEIN NYNRIN-LIKE"/>
    <property type="match status" value="1"/>
</dbReference>
<organism evidence="3 4">
    <name type="scientific">Phytophthora fragariaefolia</name>
    <dbReference type="NCBI Taxonomy" id="1490495"/>
    <lineage>
        <taxon>Eukaryota</taxon>
        <taxon>Sar</taxon>
        <taxon>Stramenopiles</taxon>
        <taxon>Oomycota</taxon>
        <taxon>Peronosporomycetes</taxon>
        <taxon>Peronosporales</taxon>
        <taxon>Peronosporaceae</taxon>
        <taxon>Phytophthora</taxon>
    </lineage>
</organism>
<dbReference type="AlphaFoldDB" id="A0A9W7CUC7"/>
<dbReference type="GO" id="GO:0003676">
    <property type="term" value="F:nucleic acid binding"/>
    <property type="evidence" value="ECO:0007669"/>
    <property type="project" value="InterPro"/>
</dbReference>
<feature type="domain" description="Integrase catalytic" evidence="2">
    <location>
        <begin position="28"/>
        <end position="189"/>
    </location>
</feature>
<sequence length="303" mass="34018">MTSSTMTMRVWEEATKASGERESPGNIISTYPFQVIAMDHIPSLPISYKGNTELLVWVDLFTGFVIAKANTSRSAQTVAEAYEEAVFRRFGASEAIRHDRESGFMADFFKAFNKRMGKRQQATLVYRPLANGAAERMVPTVTRAVKMYIADVDQSDWAIRLVTAGTPYQLSPIVHISKLKPVREFPTRSAMQLTVPADGRFDFDEELLAGDSEDAQDLEDGVFEVEKILDVREGRATRYGCTRPEFEVQWKGYPDSTWVAETDLNCGGLLDDFLRRRTGRNRFEVMQSHEDAVDGSVSDGGRA</sequence>
<dbReference type="InterPro" id="IPR036397">
    <property type="entry name" value="RNaseH_sf"/>
</dbReference>
<dbReference type="Pfam" id="PF00385">
    <property type="entry name" value="Chromo"/>
    <property type="match status" value="1"/>
</dbReference>
<dbReference type="Gene3D" id="3.30.420.10">
    <property type="entry name" value="Ribonuclease H-like superfamily/Ribonuclease H"/>
    <property type="match status" value="1"/>
</dbReference>
<dbReference type="InterPro" id="IPR023780">
    <property type="entry name" value="Chromo_domain"/>
</dbReference>
<gene>
    <name evidence="3" type="ORF">Pfra01_001474200</name>
</gene>
<reference evidence="3" key="1">
    <citation type="submission" date="2023-04" db="EMBL/GenBank/DDBJ databases">
        <title>Phytophthora fragariaefolia NBRC 109709.</title>
        <authorList>
            <person name="Ichikawa N."/>
            <person name="Sato H."/>
            <person name="Tonouchi N."/>
        </authorList>
    </citation>
    <scope>NUCLEOTIDE SEQUENCE</scope>
    <source>
        <strain evidence="3">NBRC 109709</strain>
    </source>
</reference>
<protein>
    <submittedName>
        <fullName evidence="3">Unnamed protein product</fullName>
    </submittedName>
</protein>
<feature type="domain" description="Chromo" evidence="1">
    <location>
        <begin position="223"/>
        <end position="285"/>
    </location>
</feature>
<dbReference type="PANTHER" id="PTHR37984">
    <property type="entry name" value="PROTEIN CBG26694"/>
    <property type="match status" value="1"/>
</dbReference>
<dbReference type="SUPFAM" id="SSF53098">
    <property type="entry name" value="Ribonuclease H-like"/>
    <property type="match status" value="1"/>
</dbReference>
<dbReference type="GO" id="GO:0015074">
    <property type="term" value="P:DNA integration"/>
    <property type="evidence" value="ECO:0007669"/>
    <property type="project" value="InterPro"/>
</dbReference>
<dbReference type="InterPro" id="IPR001584">
    <property type="entry name" value="Integrase_cat-core"/>
</dbReference>
<proteinExistence type="predicted"/>
<dbReference type="InterPro" id="IPR050951">
    <property type="entry name" value="Retrovirus_Pol_polyprotein"/>
</dbReference>
<dbReference type="EMBL" id="BSXT01001550">
    <property type="protein sequence ID" value="GMF43516.1"/>
    <property type="molecule type" value="Genomic_DNA"/>
</dbReference>
<dbReference type="Gene3D" id="2.40.50.40">
    <property type="match status" value="1"/>
</dbReference>
<dbReference type="PROSITE" id="PS50013">
    <property type="entry name" value="CHROMO_2"/>
    <property type="match status" value="1"/>
</dbReference>
<accession>A0A9W7CUC7</accession>
<dbReference type="InterPro" id="IPR012337">
    <property type="entry name" value="RNaseH-like_sf"/>
</dbReference>
<dbReference type="Proteomes" id="UP001165121">
    <property type="component" value="Unassembled WGS sequence"/>
</dbReference>
<evidence type="ECO:0000259" key="1">
    <source>
        <dbReference type="PROSITE" id="PS50013"/>
    </source>
</evidence>
<dbReference type="SUPFAM" id="SSF54160">
    <property type="entry name" value="Chromo domain-like"/>
    <property type="match status" value="1"/>
</dbReference>